<dbReference type="AlphaFoldDB" id="X0W3X7"/>
<sequence>LEPLHAPLENARAQRALFFLLSDERHWKAIHKIKRGKKSNHALHNLGAERMKWLEDFYNNEIKERGVCQP</sequence>
<proteinExistence type="predicted"/>
<dbReference type="EMBL" id="BARS01021770">
    <property type="protein sequence ID" value="GAG07421.1"/>
    <property type="molecule type" value="Genomic_DNA"/>
</dbReference>
<gene>
    <name evidence="1" type="ORF">S01H1_34907</name>
</gene>
<reference evidence="1" key="1">
    <citation type="journal article" date="2014" name="Front. Microbiol.">
        <title>High frequency of phylogenetically diverse reductive dehalogenase-homologous genes in deep subseafloor sedimentary metagenomes.</title>
        <authorList>
            <person name="Kawai M."/>
            <person name="Futagami T."/>
            <person name="Toyoda A."/>
            <person name="Takaki Y."/>
            <person name="Nishi S."/>
            <person name="Hori S."/>
            <person name="Arai W."/>
            <person name="Tsubouchi T."/>
            <person name="Morono Y."/>
            <person name="Uchiyama I."/>
            <person name="Ito T."/>
            <person name="Fujiyama A."/>
            <person name="Inagaki F."/>
            <person name="Takami H."/>
        </authorList>
    </citation>
    <scope>NUCLEOTIDE SEQUENCE</scope>
    <source>
        <strain evidence="1">Expedition CK06-06</strain>
    </source>
</reference>
<feature type="non-terminal residue" evidence="1">
    <location>
        <position position="1"/>
    </location>
</feature>
<evidence type="ECO:0000313" key="1">
    <source>
        <dbReference type="EMBL" id="GAG07421.1"/>
    </source>
</evidence>
<accession>X0W3X7</accession>
<comment type="caution">
    <text evidence="1">The sequence shown here is derived from an EMBL/GenBank/DDBJ whole genome shotgun (WGS) entry which is preliminary data.</text>
</comment>
<organism evidence="1">
    <name type="scientific">marine sediment metagenome</name>
    <dbReference type="NCBI Taxonomy" id="412755"/>
    <lineage>
        <taxon>unclassified sequences</taxon>
        <taxon>metagenomes</taxon>
        <taxon>ecological metagenomes</taxon>
    </lineage>
</organism>
<name>X0W3X7_9ZZZZ</name>
<protein>
    <submittedName>
        <fullName evidence="1">Uncharacterized protein</fullName>
    </submittedName>
</protein>